<gene>
    <name evidence="2" type="ORF">F5878DRAFT_228180</name>
</gene>
<dbReference type="EMBL" id="MU806265">
    <property type="protein sequence ID" value="KAJ3837169.1"/>
    <property type="molecule type" value="Genomic_DNA"/>
</dbReference>
<accession>A0AA38P6F2</accession>
<feature type="region of interest" description="Disordered" evidence="1">
    <location>
        <begin position="1"/>
        <end position="39"/>
    </location>
</feature>
<feature type="compositionally biased region" description="Basic and acidic residues" evidence="1">
    <location>
        <begin position="191"/>
        <end position="200"/>
    </location>
</feature>
<evidence type="ECO:0000313" key="3">
    <source>
        <dbReference type="Proteomes" id="UP001163846"/>
    </source>
</evidence>
<sequence length="231" mass="26915">MSSSDEADELGQENEDLRSSVQTLTRLSRQQTISQNRMSRNVDGNLVELARLRAQLQEKDDEISRLRDSSNIVEELSRENTVFRLQIEELTSHLELYQGDVAAQKLVAEEAIRESERLREQLHELREASTQVPSVTGDDELQNMINEDLSRENRELRNQARELRESLSQLRTPSDEQESLKETARAFTRENRRLQRRVQEMESASSGRTAQADEMRRRIEQLSRDNAHLRL</sequence>
<name>A0AA38P6F2_9AGAR</name>
<reference evidence="2" key="1">
    <citation type="submission" date="2022-08" db="EMBL/GenBank/DDBJ databases">
        <authorList>
            <consortium name="DOE Joint Genome Institute"/>
            <person name="Min B."/>
            <person name="Riley R."/>
            <person name="Sierra-Patev S."/>
            <person name="Naranjo-Ortiz M."/>
            <person name="Looney B."/>
            <person name="Konkel Z."/>
            <person name="Slot J.C."/>
            <person name="Sakamoto Y."/>
            <person name="Steenwyk J.L."/>
            <person name="Rokas A."/>
            <person name="Carro J."/>
            <person name="Camarero S."/>
            <person name="Ferreira P."/>
            <person name="Molpeceres G."/>
            <person name="Ruiz-Duenas F.J."/>
            <person name="Serrano A."/>
            <person name="Henrissat B."/>
            <person name="Drula E."/>
            <person name="Hughes K.W."/>
            <person name="Mata J.L."/>
            <person name="Ishikawa N.K."/>
            <person name="Vargas-Isla R."/>
            <person name="Ushijima S."/>
            <person name="Smith C.A."/>
            <person name="Ahrendt S."/>
            <person name="Andreopoulos W."/>
            <person name="He G."/>
            <person name="Labutti K."/>
            <person name="Lipzen A."/>
            <person name="Ng V."/>
            <person name="Sandor L."/>
            <person name="Barry K."/>
            <person name="Martinez A.T."/>
            <person name="Xiao Y."/>
            <person name="Gibbons J.G."/>
            <person name="Terashima K."/>
            <person name="Hibbett D.S."/>
            <person name="Grigoriev I.V."/>
        </authorList>
    </citation>
    <scope>NUCLEOTIDE SEQUENCE</scope>
    <source>
        <strain evidence="2">TFB9207</strain>
    </source>
</reference>
<feature type="compositionally biased region" description="Acidic residues" evidence="1">
    <location>
        <begin position="1"/>
        <end position="14"/>
    </location>
</feature>
<comment type="caution">
    <text evidence="2">The sequence shown here is derived from an EMBL/GenBank/DDBJ whole genome shotgun (WGS) entry which is preliminary data.</text>
</comment>
<feature type="compositionally biased region" description="Basic and acidic residues" evidence="1">
    <location>
        <begin position="211"/>
        <end position="231"/>
    </location>
</feature>
<dbReference type="Proteomes" id="UP001163846">
    <property type="component" value="Unassembled WGS sequence"/>
</dbReference>
<feature type="region of interest" description="Disordered" evidence="1">
    <location>
        <begin position="191"/>
        <end position="231"/>
    </location>
</feature>
<keyword evidence="3" id="KW-1185">Reference proteome</keyword>
<proteinExistence type="predicted"/>
<dbReference type="AlphaFoldDB" id="A0AA38P6F2"/>
<organism evidence="2 3">
    <name type="scientific">Lentinula raphanica</name>
    <dbReference type="NCBI Taxonomy" id="153919"/>
    <lineage>
        <taxon>Eukaryota</taxon>
        <taxon>Fungi</taxon>
        <taxon>Dikarya</taxon>
        <taxon>Basidiomycota</taxon>
        <taxon>Agaricomycotina</taxon>
        <taxon>Agaricomycetes</taxon>
        <taxon>Agaricomycetidae</taxon>
        <taxon>Agaricales</taxon>
        <taxon>Marasmiineae</taxon>
        <taxon>Omphalotaceae</taxon>
        <taxon>Lentinula</taxon>
    </lineage>
</organism>
<evidence type="ECO:0000313" key="2">
    <source>
        <dbReference type="EMBL" id="KAJ3837169.1"/>
    </source>
</evidence>
<protein>
    <submittedName>
        <fullName evidence="2">Uncharacterized protein</fullName>
    </submittedName>
</protein>
<evidence type="ECO:0000256" key="1">
    <source>
        <dbReference type="SAM" id="MobiDB-lite"/>
    </source>
</evidence>
<feature type="compositionally biased region" description="Polar residues" evidence="1">
    <location>
        <begin position="19"/>
        <end position="39"/>
    </location>
</feature>